<keyword evidence="1 2" id="KW-0690">Ribosome biogenesis</keyword>
<keyword evidence="4" id="KW-1185">Reference proteome</keyword>
<dbReference type="Pfam" id="PF02033">
    <property type="entry name" value="RBFA"/>
    <property type="match status" value="1"/>
</dbReference>
<dbReference type="NCBIfam" id="TIGR00082">
    <property type="entry name" value="rbfA"/>
    <property type="match status" value="1"/>
</dbReference>
<dbReference type="NCBIfam" id="NF001802">
    <property type="entry name" value="PRK00521.2-5"/>
    <property type="match status" value="1"/>
</dbReference>
<comment type="subcellular location">
    <subcellularLocation>
        <location evidence="2">Cytoplasm</location>
    </subcellularLocation>
</comment>
<accession>A0A2T5VGX7</accession>
<dbReference type="EMBL" id="QAYG01000001">
    <property type="protein sequence ID" value="PTW63004.1"/>
    <property type="molecule type" value="Genomic_DNA"/>
</dbReference>
<dbReference type="PANTHER" id="PTHR33515:SF1">
    <property type="entry name" value="RIBOSOME-BINDING FACTOR A, CHLOROPLASTIC-RELATED"/>
    <property type="match status" value="1"/>
</dbReference>
<evidence type="ECO:0000313" key="3">
    <source>
        <dbReference type="EMBL" id="PTW63004.1"/>
    </source>
</evidence>
<dbReference type="Gene3D" id="3.30.300.20">
    <property type="match status" value="1"/>
</dbReference>
<dbReference type="OrthoDB" id="9805051at2"/>
<dbReference type="Proteomes" id="UP000244081">
    <property type="component" value="Unassembled WGS sequence"/>
</dbReference>
<dbReference type="GO" id="GO:0030490">
    <property type="term" value="P:maturation of SSU-rRNA"/>
    <property type="evidence" value="ECO:0007669"/>
    <property type="project" value="UniProtKB-UniRule"/>
</dbReference>
<comment type="function">
    <text evidence="2">One of several proteins that assist in the late maturation steps of the functional core of the 30S ribosomal subunit. Associates with free 30S ribosomal subunits (but not with 30S subunits that are part of 70S ribosomes or polysomes). Required for efficient processing of 16S rRNA. May interact with the 5'-terminal helix region of 16S rRNA.</text>
</comment>
<reference evidence="3 4" key="1">
    <citation type="submission" date="2018-04" db="EMBL/GenBank/DDBJ databases">
        <title>Genomic Encyclopedia of Archaeal and Bacterial Type Strains, Phase II (KMG-II): from individual species to whole genera.</title>
        <authorList>
            <person name="Goeker M."/>
        </authorList>
    </citation>
    <scope>NUCLEOTIDE SEQUENCE [LARGE SCALE GENOMIC DNA]</scope>
    <source>
        <strain evidence="3 4">DSM 23382</strain>
    </source>
</reference>
<sequence>MSRFKDEAQGMPSQRQLRVGELLRKELSDILSRGDVRDPVLETHVITVPEVRVAPDLKHATVLVMPLGGVDADKVVDALGRHRKYLRGQVARRMTMKYMPDLHFRLDTRFDDDDRITQLLHRPEVARDLDDDDDEDGAEN</sequence>
<dbReference type="AlphaFoldDB" id="A0A2T5VGX7"/>
<comment type="similarity">
    <text evidence="2">Belongs to the RbfA family.</text>
</comment>
<dbReference type="GO" id="GO:0005829">
    <property type="term" value="C:cytosol"/>
    <property type="evidence" value="ECO:0007669"/>
    <property type="project" value="TreeGrafter"/>
</dbReference>
<dbReference type="PROSITE" id="PS01319">
    <property type="entry name" value="RBFA"/>
    <property type="match status" value="1"/>
</dbReference>
<dbReference type="InterPro" id="IPR015946">
    <property type="entry name" value="KH_dom-like_a/b"/>
</dbReference>
<organism evidence="3 4">
    <name type="scientific">Breoghania corrubedonensis</name>
    <dbReference type="NCBI Taxonomy" id="665038"/>
    <lineage>
        <taxon>Bacteria</taxon>
        <taxon>Pseudomonadati</taxon>
        <taxon>Pseudomonadota</taxon>
        <taxon>Alphaproteobacteria</taxon>
        <taxon>Hyphomicrobiales</taxon>
        <taxon>Stappiaceae</taxon>
        <taxon>Breoghania</taxon>
    </lineage>
</organism>
<evidence type="ECO:0000256" key="1">
    <source>
        <dbReference type="ARBA" id="ARBA00022517"/>
    </source>
</evidence>
<keyword evidence="2" id="KW-0963">Cytoplasm</keyword>
<protein>
    <recommendedName>
        <fullName evidence="2">Ribosome-binding factor A</fullName>
    </recommendedName>
</protein>
<comment type="caution">
    <text evidence="3">The sequence shown here is derived from an EMBL/GenBank/DDBJ whole genome shotgun (WGS) entry which is preliminary data.</text>
</comment>
<dbReference type="InterPro" id="IPR023799">
    <property type="entry name" value="RbfA_dom_sf"/>
</dbReference>
<proteinExistence type="inferred from homology"/>
<dbReference type="RefSeq" id="WP_107988494.1">
    <property type="nucleotide sequence ID" value="NZ_QAYG01000001.1"/>
</dbReference>
<evidence type="ECO:0000313" key="4">
    <source>
        <dbReference type="Proteomes" id="UP000244081"/>
    </source>
</evidence>
<gene>
    <name evidence="2" type="primary">rbfA</name>
    <name evidence="3" type="ORF">C8N35_1011053</name>
</gene>
<evidence type="ECO:0000256" key="2">
    <source>
        <dbReference type="HAMAP-Rule" id="MF_00003"/>
    </source>
</evidence>
<dbReference type="SUPFAM" id="SSF89919">
    <property type="entry name" value="Ribosome-binding factor A, RbfA"/>
    <property type="match status" value="1"/>
</dbReference>
<dbReference type="InterPro" id="IPR020053">
    <property type="entry name" value="Ribosome-bd_factorA_CS"/>
</dbReference>
<comment type="subunit">
    <text evidence="2">Monomer. Binds 30S ribosomal subunits, but not 50S ribosomal subunits or 70S ribosomes.</text>
</comment>
<dbReference type="HAMAP" id="MF_00003">
    <property type="entry name" value="RbfA"/>
    <property type="match status" value="1"/>
</dbReference>
<dbReference type="InterPro" id="IPR000238">
    <property type="entry name" value="RbfA"/>
</dbReference>
<dbReference type="PANTHER" id="PTHR33515">
    <property type="entry name" value="RIBOSOME-BINDING FACTOR A, CHLOROPLASTIC-RELATED"/>
    <property type="match status" value="1"/>
</dbReference>
<dbReference type="GO" id="GO:0043024">
    <property type="term" value="F:ribosomal small subunit binding"/>
    <property type="evidence" value="ECO:0007669"/>
    <property type="project" value="TreeGrafter"/>
</dbReference>
<name>A0A2T5VGX7_9HYPH</name>